<evidence type="ECO:0000313" key="4">
    <source>
        <dbReference type="Proteomes" id="UP000032233"/>
    </source>
</evidence>
<sequence>MPGMKPKKSWGQGSVTEAVLTDNELCVPRLIPLVMMTFIVMIGLFHLFTGYFGGLSPYPQRLVTLSLFILLGLFFYPLGRETWKSKLTPWFFLDLALALAVLAGTIYVLLDWEHFSAFRMSSSLPVDRLVSSIFIVVLLELGRRCLGWPIVAISLFFLLVNLFSDHLWGWLYGFPVSWKMTCEVIFMQPEAGIFSIPLTVCTNYLVTFLIFVGFLLVSGVDRQFVLLANALAGRYSGGPAKVAVIGSAFVGMMQGAPSANVAATGSFTIPMMKKLGFDPATAGAVESCASTGGQMVPPIMGSTAFIIAAFLEISYLEVCANALIPSLIFYCCVIFGVHFYSQRKGLSGLPAAEVPGLAKSLAQGWPVFLPFLVLLGLMAKGYGLGLVGVLSVVSLWVASSFKKETRLTAQSVLHALEIGAKTGIVVTIACAVVGIIVGTFYVSGLGDRLSTAIVSASGGNLVLGLLLTAAACIILGMGMVIPAVYLMMVYISIPALIEMGAAPIAAHFFVFMFCVVAAITPPVGLALYVASGISGASVMNIGWRAMRLGVPLFLIPFFIVWDPVLLGLGNPWLVGLALLSGLIGAAFLEAGFEGWFIKKANILQRVFFALAGAMLLVPEPFTDLAGLLLGLATFWVNTRQQK</sequence>
<feature type="transmembrane region" description="Helical" evidence="1">
    <location>
        <begin position="548"/>
        <end position="566"/>
    </location>
</feature>
<keyword evidence="1" id="KW-0812">Transmembrane</keyword>
<organism evidence="3 4">
    <name type="scientific">Dethiosulfatarculus sandiegensis</name>
    <dbReference type="NCBI Taxonomy" id="1429043"/>
    <lineage>
        <taxon>Bacteria</taxon>
        <taxon>Pseudomonadati</taxon>
        <taxon>Thermodesulfobacteriota</taxon>
        <taxon>Desulfarculia</taxon>
        <taxon>Desulfarculales</taxon>
        <taxon>Desulfarculaceae</taxon>
        <taxon>Dethiosulfatarculus</taxon>
    </lineage>
</organism>
<feature type="transmembrane region" description="Helical" evidence="1">
    <location>
        <begin position="500"/>
        <end position="519"/>
    </location>
</feature>
<feature type="transmembrane region" description="Helical" evidence="1">
    <location>
        <begin position="30"/>
        <end position="52"/>
    </location>
</feature>
<dbReference type="EMBL" id="AZAC01000004">
    <property type="protein sequence ID" value="KIX15216.1"/>
    <property type="molecule type" value="Genomic_DNA"/>
</dbReference>
<name>A0A0D2JHJ4_9BACT</name>
<keyword evidence="1" id="KW-1133">Transmembrane helix</keyword>
<feature type="transmembrane region" description="Helical" evidence="1">
    <location>
        <begin position="299"/>
        <end position="316"/>
    </location>
</feature>
<dbReference type="AlphaFoldDB" id="A0A0D2JHJ4"/>
<gene>
    <name evidence="3" type="ORF">X474_05045</name>
</gene>
<feature type="transmembrane region" description="Helical" evidence="1">
    <location>
        <begin position="462"/>
        <end position="488"/>
    </location>
</feature>
<comment type="caution">
    <text evidence="3">The sequence shown here is derived from an EMBL/GenBank/DDBJ whole genome shotgun (WGS) entry which is preliminary data.</text>
</comment>
<feature type="transmembrane region" description="Helical" evidence="1">
    <location>
        <begin position="146"/>
        <end position="171"/>
    </location>
</feature>
<dbReference type="PANTHER" id="PTHR43849">
    <property type="entry name" value="BLL3936 PROTEIN"/>
    <property type="match status" value="1"/>
</dbReference>
<dbReference type="Proteomes" id="UP000032233">
    <property type="component" value="Unassembled WGS sequence"/>
</dbReference>
<feature type="transmembrane region" description="Helical" evidence="1">
    <location>
        <begin position="322"/>
        <end position="340"/>
    </location>
</feature>
<dbReference type="NCBIfam" id="TIGR02123">
    <property type="entry name" value="TRAP_fused"/>
    <property type="match status" value="1"/>
</dbReference>
<feature type="transmembrane region" description="Helical" evidence="1">
    <location>
        <begin position="191"/>
        <end position="217"/>
    </location>
</feature>
<dbReference type="InterPro" id="IPR010656">
    <property type="entry name" value="DctM"/>
</dbReference>
<dbReference type="InParanoid" id="A0A0D2JHJ4"/>
<dbReference type="RefSeq" id="WP_044347061.1">
    <property type="nucleotide sequence ID" value="NZ_AZAC01000004.1"/>
</dbReference>
<feature type="transmembrane region" description="Helical" evidence="1">
    <location>
        <begin position="422"/>
        <end position="442"/>
    </location>
</feature>
<feature type="transmembrane region" description="Helical" evidence="1">
    <location>
        <begin position="572"/>
        <end position="595"/>
    </location>
</feature>
<evidence type="ECO:0000256" key="1">
    <source>
        <dbReference type="SAM" id="Phobius"/>
    </source>
</evidence>
<feature type="transmembrane region" description="Helical" evidence="1">
    <location>
        <begin position="122"/>
        <end position="139"/>
    </location>
</feature>
<feature type="transmembrane region" description="Helical" evidence="1">
    <location>
        <begin position="58"/>
        <end position="78"/>
    </location>
</feature>
<feature type="transmembrane region" description="Helical" evidence="1">
    <location>
        <begin position="384"/>
        <end position="401"/>
    </location>
</feature>
<keyword evidence="4" id="KW-1185">Reference proteome</keyword>
<keyword evidence="1" id="KW-0472">Membrane</keyword>
<dbReference type="OrthoDB" id="9759894at2"/>
<evidence type="ECO:0000313" key="3">
    <source>
        <dbReference type="EMBL" id="KIX15216.1"/>
    </source>
</evidence>
<dbReference type="STRING" id="1429043.X474_05045"/>
<feature type="transmembrane region" description="Helical" evidence="1">
    <location>
        <begin position="607"/>
        <end position="636"/>
    </location>
</feature>
<protein>
    <recommendedName>
        <fullName evidence="2">TRAP C4-dicarboxylate transport system permease DctM subunit domain-containing protein</fullName>
    </recommendedName>
</protein>
<evidence type="ECO:0000259" key="2">
    <source>
        <dbReference type="Pfam" id="PF06808"/>
    </source>
</evidence>
<reference evidence="3 4" key="1">
    <citation type="submission" date="2013-11" db="EMBL/GenBank/DDBJ databases">
        <title>Metagenomic analysis of a methanogenic consortium involved in long chain n-alkane degradation.</title>
        <authorList>
            <person name="Davidova I.A."/>
            <person name="Callaghan A.V."/>
            <person name="Wawrik B."/>
            <person name="Pruitt S."/>
            <person name="Marks C."/>
            <person name="Duncan K.E."/>
            <person name="Suflita J.M."/>
        </authorList>
    </citation>
    <scope>NUCLEOTIDE SEQUENCE [LARGE SCALE GENOMIC DNA]</scope>
    <source>
        <strain evidence="3 4">SPR</strain>
    </source>
</reference>
<feature type="transmembrane region" description="Helical" evidence="1">
    <location>
        <begin position="90"/>
        <end position="110"/>
    </location>
</feature>
<feature type="domain" description="TRAP C4-dicarboxylate transport system permease DctM subunit" evidence="2">
    <location>
        <begin position="134"/>
        <end position="565"/>
    </location>
</feature>
<dbReference type="Pfam" id="PF06808">
    <property type="entry name" value="DctM"/>
    <property type="match status" value="1"/>
</dbReference>
<dbReference type="InterPro" id="IPR011853">
    <property type="entry name" value="TRAP_DctM-Dct_fused"/>
</dbReference>
<dbReference type="PANTHER" id="PTHR43849:SF2">
    <property type="entry name" value="BLL3936 PROTEIN"/>
    <property type="match status" value="1"/>
</dbReference>
<proteinExistence type="predicted"/>
<accession>A0A0D2JHJ4</accession>